<evidence type="ECO:0000256" key="7">
    <source>
        <dbReference type="ARBA" id="ARBA00022692"/>
    </source>
</evidence>
<keyword evidence="9 12" id="KW-1133">Transmembrane helix</keyword>
<keyword evidence="8" id="KW-0418">Kinase</keyword>
<feature type="domain" description="PTS EIIB type-1" evidence="14">
    <location>
        <begin position="415"/>
        <end position="495"/>
    </location>
</feature>
<evidence type="ECO:0000256" key="3">
    <source>
        <dbReference type="ARBA" id="ARBA00022475"/>
    </source>
</evidence>
<evidence type="ECO:0000256" key="11">
    <source>
        <dbReference type="PROSITE-ProRule" id="PRU00421"/>
    </source>
</evidence>
<comment type="subcellular location">
    <subcellularLocation>
        <location evidence="1">Cell membrane</location>
        <topology evidence="1">Multi-pass membrane protein</topology>
    </subcellularLocation>
</comment>
<feature type="transmembrane region" description="Helical" evidence="12">
    <location>
        <begin position="315"/>
        <end position="339"/>
    </location>
</feature>
<dbReference type="CDD" id="cd00210">
    <property type="entry name" value="PTS_IIA_glc"/>
    <property type="match status" value="1"/>
</dbReference>
<dbReference type="PROSITE" id="PS51103">
    <property type="entry name" value="PTS_EIIC_TYPE_1"/>
    <property type="match status" value="1"/>
</dbReference>
<evidence type="ECO:0000259" key="13">
    <source>
        <dbReference type="PROSITE" id="PS51093"/>
    </source>
</evidence>
<feature type="active site" description="Phosphocysteine intermediate; for EIIB activity" evidence="11">
    <location>
        <position position="437"/>
    </location>
</feature>
<protein>
    <submittedName>
        <fullName evidence="16">PTS system, glucose-specific IIC component / PTS system, glucose-specific IIB component / PTS system, glucose-specific IIA component</fullName>
        <ecNumber evidence="16">2.7.1.69</ecNumber>
    </submittedName>
</protein>
<dbReference type="OrthoDB" id="9764327at2"/>
<dbReference type="Pfam" id="PF02378">
    <property type="entry name" value="PTS_EIIC"/>
    <property type="match status" value="1"/>
</dbReference>
<keyword evidence="5 16" id="KW-0808">Transferase</keyword>
<evidence type="ECO:0000313" key="17">
    <source>
        <dbReference type="Proteomes" id="UP000019482"/>
    </source>
</evidence>
<dbReference type="InterPro" id="IPR013013">
    <property type="entry name" value="PTS_EIIC_1"/>
</dbReference>
<dbReference type="InterPro" id="IPR001996">
    <property type="entry name" value="PTS_IIB_1"/>
</dbReference>
<dbReference type="PANTHER" id="PTHR30009:SF20">
    <property type="entry name" value="PTS SYSTEM GLUCOSE-SPECIFIC EIICB COMPONENT-RELATED"/>
    <property type="match status" value="1"/>
</dbReference>
<evidence type="ECO:0000259" key="15">
    <source>
        <dbReference type="PROSITE" id="PS51103"/>
    </source>
</evidence>
<dbReference type="InterPro" id="IPR036878">
    <property type="entry name" value="Glu_permease_IIB"/>
</dbReference>
<dbReference type="InterPro" id="IPR003352">
    <property type="entry name" value="PTS_EIIC"/>
</dbReference>
<dbReference type="EC" id="2.7.1.69" evidence="16"/>
<feature type="transmembrane region" description="Helical" evidence="12">
    <location>
        <begin position="167"/>
        <end position="190"/>
    </location>
</feature>
<keyword evidence="2" id="KW-0813">Transport</keyword>
<evidence type="ECO:0000256" key="5">
    <source>
        <dbReference type="ARBA" id="ARBA00022679"/>
    </source>
</evidence>
<dbReference type="PROSITE" id="PS51093">
    <property type="entry name" value="PTS_EIIA_TYPE_1"/>
    <property type="match status" value="1"/>
</dbReference>
<dbReference type="EMBL" id="CBXI010000036">
    <property type="protein sequence ID" value="CDL91911.1"/>
    <property type="molecule type" value="Genomic_DNA"/>
</dbReference>
<feature type="transmembrane region" description="Helical" evidence="12">
    <location>
        <begin position="57"/>
        <end position="79"/>
    </location>
</feature>
<dbReference type="PROSITE" id="PS51098">
    <property type="entry name" value="PTS_EIIB_TYPE_1"/>
    <property type="match status" value="1"/>
</dbReference>
<evidence type="ECO:0000256" key="9">
    <source>
        <dbReference type="ARBA" id="ARBA00022989"/>
    </source>
</evidence>
<dbReference type="CDD" id="cd00212">
    <property type="entry name" value="PTS_IIB_glc"/>
    <property type="match status" value="1"/>
</dbReference>
<dbReference type="InterPro" id="IPR050429">
    <property type="entry name" value="PTS_Glucose_EIICBA"/>
</dbReference>
<keyword evidence="3" id="KW-1003">Cell membrane</keyword>
<reference evidence="16 17" key="1">
    <citation type="journal article" date="2015" name="Genome Announc.">
        <title>Draft Genome Sequence of Clostridium tyrobutyricum Strain DIVETGP, Isolated from Cow's Milk for Grana Padano Production.</title>
        <authorList>
            <person name="Soggiu A."/>
            <person name="Piras C."/>
            <person name="Gaiarsa S."/>
            <person name="Sassera D."/>
            <person name="Roncada P."/>
            <person name="Bendixen E."/>
            <person name="Brasca M."/>
            <person name="Bonizzi L."/>
        </authorList>
    </citation>
    <scope>NUCLEOTIDE SEQUENCE [LARGE SCALE GENOMIC DNA]</scope>
    <source>
        <strain evidence="16 17">DIVETGP</strain>
    </source>
</reference>
<dbReference type="Gene3D" id="3.30.1360.60">
    <property type="entry name" value="Glucose permease domain IIB"/>
    <property type="match status" value="1"/>
</dbReference>
<dbReference type="SUPFAM" id="SSF55604">
    <property type="entry name" value="Glucose permease domain IIB"/>
    <property type="match status" value="1"/>
</dbReference>
<dbReference type="SUPFAM" id="SSF51261">
    <property type="entry name" value="Duplicated hybrid motif"/>
    <property type="match status" value="1"/>
</dbReference>
<dbReference type="InterPro" id="IPR001127">
    <property type="entry name" value="PTS_EIIA_1_perm"/>
</dbReference>
<gene>
    <name evidence="16" type="ORF">CTDIVETGP_1981</name>
</gene>
<dbReference type="GO" id="GO:0090563">
    <property type="term" value="F:protein-phosphocysteine-sugar phosphotransferase activity"/>
    <property type="evidence" value="ECO:0007669"/>
    <property type="project" value="TreeGrafter"/>
</dbReference>
<dbReference type="PANTHER" id="PTHR30009">
    <property type="entry name" value="CYTOCHROME C-TYPE SYNTHESIS PROTEIN AND PTS TRANSMEMBRANE COMPONENT"/>
    <property type="match status" value="1"/>
</dbReference>
<accession>W6N6B0</accession>
<dbReference type="Pfam" id="PF00367">
    <property type="entry name" value="PTS_EIIB"/>
    <property type="match status" value="1"/>
</dbReference>
<evidence type="ECO:0000256" key="4">
    <source>
        <dbReference type="ARBA" id="ARBA00022597"/>
    </source>
</evidence>
<keyword evidence="7 12" id="KW-0812">Transmembrane</keyword>
<dbReference type="PROSITE" id="PS01035">
    <property type="entry name" value="PTS_EIIB_TYPE_1_CYS"/>
    <property type="match status" value="1"/>
</dbReference>
<keyword evidence="17" id="KW-1185">Reference proteome</keyword>
<evidence type="ECO:0000256" key="12">
    <source>
        <dbReference type="SAM" id="Phobius"/>
    </source>
</evidence>
<dbReference type="Pfam" id="PF00358">
    <property type="entry name" value="PTS_EIIA_1"/>
    <property type="match status" value="1"/>
</dbReference>
<organism evidence="16 17">
    <name type="scientific">Clostridium tyrobutyricum DIVETGP</name>
    <dbReference type="NCBI Taxonomy" id="1408889"/>
    <lineage>
        <taxon>Bacteria</taxon>
        <taxon>Bacillati</taxon>
        <taxon>Bacillota</taxon>
        <taxon>Clostridia</taxon>
        <taxon>Eubacteriales</taxon>
        <taxon>Clostridiaceae</taxon>
        <taxon>Clostridium</taxon>
    </lineage>
</organism>
<evidence type="ECO:0000313" key="16">
    <source>
        <dbReference type="EMBL" id="CDL91911.1"/>
    </source>
</evidence>
<feature type="transmembrane region" description="Helical" evidence="12">
    <location>
        <begin position="292"/>
        <end position="309"/>
    </location>
</feature>
<dbReference type="RefSeq" id="WP_017895320.1">
    <property type="nucleotide sequence ID" value="NZ_CBXI010000036.1"/>
</dbReference>
<dbReference type="InterPro" id="IPR011055">
    <property type="entry name" value="Dup_hybrid_motif"/>
</dbReference>
<feature type="domain" description="PTS EIIA type-1" evidence="13">
    <location>
        <begin position="537"/>
        <end position="641"/>
    </location>
</feature>
<dbReference type="FunFam" id="2.70.70.10:FF:000001">
    <property type="entry name" value="PTS system glucose-specific IIA component"/>
    <property type="match status" value="1"/>
</dbReference>
<dbReference type="AlphaFoldDB" id="W6N6B0"/>
<keyword evidence="4" id="KW-0762">Sugar transport</keyword>
<feature type="transmembrane region" description="Helical" evidence="12">
    <location>
        <begin position="369"/>
        <end position="389"/>
    </location>
</feature>
<comment type="caution">
    <text evidence="16">The sequence shown here is derived from an EMBL/GenBank/DDBJ whole genome shotgun (WGS) entry which is preliminary data.</text>
</comment>
<dbReference type="NCBIfam" id="TIGR00826">
    <property type="entry name" value="EIIB_glc"/>
    <property type="match status" value="1"/>
</dbReference>
<evidence type="ECO:0000256" key="8">
    <source>
        <dbReference type="ARBA" id="ARBA00022777"/>
    </source>
</evidence>
<evidence type="ECO:0000256" key="2">
    <source>
        <dbReference type="ARBA" id="ARBA00022448"/>
    </source>
</evidence>
<keyword evidence="6" id="KW-0598">Phosphotransferase system</keyword>
<keyword evidence="10 12" id="KW-0472">Membrane</keyword>
<feature type="transmembrane region" description="Helical" evidence="12">
    <location>
        <begin position="267"/>
        <end position="285"/>
    </location>
</feature>
<dbReference type="PROSITE" id="PS00371">
    <property type="entry name" value="PTS_EIIA_TYPE_1_HIS"/>
    <property type="match status" value="1"/>
</dbReference>
<dbReference type="GO" id="GO:0009401">
    <property type="term" value="P:phosphoenolpyruvate-dependent sugar phosphotransferase system"/>
    <property type="evidence" value="ECO:0007669"/>
    <property type="project" value="UniProtKB-KW"/>
</dbReference>
<dbReference type="InterPro" id="IPR018113">
    <property type="entry name" value="PTrfase_EIIB_Cys"/>
</dbReference>
<evidence type="ECO:0000259" key="14">
    <source>
        <dbReference type="PROSITE" id="PS51098"/>
    </source>
</evidence>
<dbReference type="GO" id="GO:0005886">
    <property type="term" value="C:plasma membrane"/>
    <property type="evidence" value="ECO:0007669"/>
    <property type="project" value="UniProtKB-SubCell"/>
</dbReference>
<evidence type="ECO:0000256" key="1">
    <source>
        <dbReference type="ARBA" id="ARBA00004651"/>
    </source>
</evidence>
<dbReference type="GO" id="GO:0016301">
    <property type="term" value="F:kinase activity"/>
    <property type="evidence" value="ECO:0007669"/>
    <property type="project" value="UniProtKB-KW"/>
</dbReference>
<sequence length="667" mass="71364">MKKKIFSVLQKIGKSLMLPVSVLPAAGILLRLGQPDLLNMPYIEAAGNAIFTNLPMIFAVGVAIGFSGGEAVAALAAVVGELILENIEKLASSNAATALAQTTAASHHMTLKAFMETQAYQSIVTKTTINMGVFGGIIIGIVAALLYNRFHSIKLPQVLGFFGGKRFVPIVTSAAALIIGAIGVSIWVPVQGWIDTMANLASNSALGPAFYAAGKRLLIPVGLHHIYYPVFLYQFGHFISNGITYIGDSPRYFHGDPTAGIFMASEFPILMFGLPGAALAMIAAAKKSKRKQMAGMMISSAFVAFVTGITEPIEFSFIFVAPILFVFHVLVAFCSGLVTSFLHIRLGYTFSASFIDYILGFRYAEHPWLIWPVGVAFFLLYFVVFYFLIRAMNLKTPGREDEDGEEIVHINVKGSAKAAKVLEAIGGKDNIKVLDACITRLRLTLNDPAVDEKTLRALGAAGIMKAGNSVQVVFGTEAERIKDDIKAIIANGGVVEESETQQGEDTSGGSESKAVSGVHLLLSPADGEIVTLEEVPDPTFSEKLLGDGFAVIPSGDNIYAPADGEITVLFPTKHAFAITTAQGLELLIHIGIDTVALNGEGFTAHVKQGDKVKKGDLILNLDSKFIKSKGKNMITPVIVTNMDIVDNIDIKKGKVDHAKTAAEILIK</sequence>
<feature type="transmembrane region" description="Helical" evidence="12">
    <location>
        <begin position="129"/>
        <end position="147"/>
    </location>
</feature>
<dbReference type="GeneID" id="29418953"/>
<evidence type="ECO:0000256" key="6">
    <source>
        <dbReference type="ARBA" id="ARBA00022683"/>
    </source>
</evidence>
<feature type="transmembrane region" description="Helical" evidence="12">
    <location>
        <begin position="226"/>
        <end position="247"/>
    </location>
</feature>
<evidence type="ECO:0000256" key="10">
    <source>
        <dbReference type="ARBA" id="ARBA00023136"/>
    </source>
</evidence>
<dbReference type="GO" id="GO:0008982">
    <property type="term" value="F:protein-N(PI)-phosphohistidine-sugar phosphotransferase activity"/>
    <property type="evidence" value="ECO:0007669"/>
    <property type="project" value="InterPro"/>
</dbReference>
<feature type="domain" description="PTS EIIC type-1" evidence="15">
    <location>
        <begin position="3"/>
        <end position="401"/>
    </location>
</feature>
<name>W6N6B0_CLOTY</name>
<dbReference type="Proteomes" id="UP000019482">
    <property type="component" value="Unassembled WGS sequence"/>
</dbReference>
<dbReference type="NCBIfam" id="TIGR00830">
    <property type="entry name" value="PTBA"/>
    <property type="match status" value="1"/>
</dbReference>
<dbReference type="Gene3D" id="2.70.70.10">
    <property type="entry name" value="Glucose Permease (Domain IIA)"/>
    <property type="match status" value="1"/>
</dbReference>
<proteinExistence type="predicted"/>